<gene>
    <name evidence="2" type="ORF">ENS41_05000</name>
</gene>
<dbReference type="PROSITE" id="PS51257">
    <property type="entry name" value="PROKAR_LIPOPROTEIN"/>
    <property type="match status" value="1"/>
</dbReference>
<evidence type="ECO:0000256" key="1">
    <source>
        <dbReference type="SAM" id="SignalP"/>
    </source>
</evidence>
<comment type="caution">
    <text evidence="2">The sequence shown here is derived from an EMBL/GenBank/DDBJ whole genome shotgun (WGS) entry which is preliminary data.</text>
</comment>
<dbReference type="AlphaFoldDB" id="A0A7C4GGJ2"/>
<keyword evidence="1" id="KW-0732">Signal</keyword>
<reference evidence="2" key="1">
    <citation type="journal article" date="2020" name="mSystems">
        <title>Genome- and Community-Level Interaction Insights into Carbon Utilization and Element Cycling Functions of Hydrothermarchaeota in Hydrothermal Sediment.</title>
        <authorList>
            <person name="Zhou Z."/>
            <person name="Liu Y."/>
            <person name="Xu W."/>
            <person name="Pan J."/>
            <person name="Luo Z.H."/>
            <person name="Li M."/>
        </authorList>
    </citation>
    <scope>NUCLEOTIDE SEQUENCE [LARGE SCALE GENOMIC DNA]</scope>
    <source>
        <strain evidence="2">SpSt-488</strain>
    </source>
</reference>
<evidence type="ECO:0000313" key="2">
    <source>
        <dbReference type="EMBL" id="HGK28295.1"/>
    </source>
</evidence>
<dbReference type="InterPro" id="IPR036278">
    <property type="entry name" value="Sialidase_sf"/>
</dbReference>
<feature type="chain" id="PRO_5028287324" description="T9SS type A sorting domain-containing protein" evidence="1">
    <location>
        <begin position="20"/>
        <end position="500"/>
    </location>
</feature>
<dbReference type="EMBL" id="DSUT01000101">
    <property type="protein sequence ID" value="HGK28295.1"/>
    <property type="molecule type" value="Genomic_DNA"/>
</dbReference>
<protein>
    <recommendedName>
        <fullName evidence="3">T9SS type A sorting domain-containing protein</fullName>
    </recommendedName>
</protein>
<dbReference type="SUPFAM" id="SSF50939">
    <property type="entry name" value="Sialidases"/>
    <property type="match status" value="1"/>
</dbReference>
<proteinExistence type="predicted"/>
<accession>A0A7C4GGJ2</accession>
<name>A0A7C4GGJ2_UNCW3</name>
<feature type="signal peptide" evidence="1">
    <location>
        <begin position="1"/>
        <end position="19"/>
    </location>
</feature>
<organism evidence="2">
    <name type="scientific">candidate division WOR-3 bacterium</name>
    <dbReference type="NCBI Taxonomy" id="2052148"/>
    <lineage>
        <taxon>Bacteria</taxon>
        <taxon>Bacteria division WOR-3</taxon>
    </lineage>
</organism>
<evidence type="ECO:0008006" key="3">
    <source>
        <dbReference type="Google" id="ProtNLM"/>
    </source>
</evidence>
<sequence>MDRFRPALLTLLTAACATAQVSTEIIGWTTRDRQVYGPALRYLVNDTRSGLHAVWKDDLSSIRYNFRPHGGVWRWPEGTVVNSWPRNLGCLDVSRSDSRPFISTDFFERGTPQLSYFADTAVGCGVFVEREFSSGARNNLVACANFGTPKFAAVRNDTLYYRSSFASLRIGHVGPFPAHNLAVSKQTGRFGYIWAATSGPDRGRLYLKETPNHGQDWYPTRNLSDSVPSSLNRSLLGACATYDTTRIHLVADLYDGNDLFRVQLWHFCPGNQPPWSLVSERSHPATFPIGDQALFACRPSIAIDRRRRDSDLAQLCVVWEEFDPENIDPRTGLARADIWACRSADNGRSWGAPVRLTRPDSTSKRFPFVAEAFVDTIYILYFADRIAGFWEQGQGDSTRNPVVLLAAPTELLPTALAEPGPTPPDRPVASATVLGRDAALPLQADAGRVNLLDAFGRRVLTFDPHRPTPPATLHGLPAGVYFAVGDTVGHPRCRRIVKIH</sequence>